<gene>
    <name evidence="1" type="ORF">OJ254_01225</name>
</gene>
<dbReference type="SUPFAM" id="SSF56563">
    <property type="entry name" value="Major capsid protein gp5"/>
    <property type="match status" value="1"/>
</dbReference>
<evidence type="ECO:0000313" key="2">
    <source>
        <dbReference type="Proteomes" id="UP001164959"/>
    </source>
</evidence>
<reference evidence="1" key="1">
    <citation type="submission" date="2022-11" db="EMBL/GenBank/DDBJ databases">
        <title>Identification and genomic analyses of a novel endophytic actinobacterium Streptomyces endophytica sp. nov. with potential for biocontrol of Yam anthracnose.</title>
        <authorList>
            <person name="Huang X."/>
        </authorList>
    </citation>
    <scope>NUCLEOTIDE SEQUENCE</scope>
    <source>
        <strain evidence="1">HNM0140</strain>
    </source>
</reference>
<dbReference type="RefSeq" id="WP_265360904.1">
    <property type="nucleotide sequence ID" value="NZ_CP110636.1"/>
</dbReference>
<dbReference type="Proteomes" id="UP001164959">
    <property type="component" value="Chromosome"/>
</dbReference>
<protein>
    <recommendedName>
        <fullName evidence="3">Major capsid protein</fullName>
    </recommendedName>
</protein>
<evidence type="ECO:0008006" key="3">
    <source>
        <dbReference type="Google" id="ProtNLM"/>
    </source>
</evidence>
<proteinExistence type="predicted"/>
<name>A0ABY6P6E5_9ACTN</name>
<sequence>MATMAYQNPGTHSFVPELWDSELLTQFDPQLVWASPTVTNRQYEGGISKKGDVVHINSLLRPTVGDYDVSKGMTPERPETVDQSLVISEAKYLQILLENAEVTQAAGALESPINQEMVKALARETDKFMGGVIAAAATPLADITAYGESVNVPQVLYSGILDMMLALDENDIPETRYVVVSPKVKRHLLEHPAIADASAFGKGGATQNGVIAELAGFTVLSTTAMPDSVDIVAGNSQFATFASQFTGFRDGQSEKFRADYIDTLHLYGGKVVRFPGLDTKKDDHTFDESKPTKGIVKAKVVWEKPDVPNPPKGS</sequence>
<evidence type="ECO:0000313" key="1">
    <source>
        <dbReference type="EMBL" id="UZJ29364.1"/>
    </source>
</evidence>
<organism evidence="1 2">
    <name type="scientific">Streptomyces endophytica</name>
    <dbReference type="NCBI Taxonomy" id="2991496"/>
    <lineage>
        <taxon>Bacteria</taxon>
        <taxon>Bacillati</taxon>
        <taxon>Actinomycetota</taxon>
        <taxon>Actinomycetes</taxon>
        <taxon>Kitasatosporales</taxon>
        <taxon>Streptomycetaceae</taxon>
        <taxon>Streptomyces</taxon>
    </lineage>
</organism>
<keyword evidence="2" id="KW-1185">Reference proteome</keyword>
<accession>A0ABY6P6E5</accession>
<dbReference type="EMBL" id="CP110636">
    <property type="protein sequence ID" value="UZJ29364.1"/>
    <property type="molecule type" value="Genomic_DNA"/>
</dbReference>